<evidence type="ECO:0000313" key="2">
    <source>
        <dbReference type="Proteomes" id="UP000199382"/>
    </source>
</evidence>
<dbReference type="Proteomes" id="UP000199382">
    <property type="component" value="Unassembled WGS sequence"/>
</dbReference>
<protein>
    <submittedName>
        <fullName evidence="1">Uncharacterized protein</fullName>
    </submittedName>
</protein>
<name>A0A1G8MDH0_9RHOB</name>
<dbReference type="OrthoDB" id="9837678at2"/>
<keyword evidence="2" id="KW-1185">Reference proteome</keyword>
<proteinExistence type="predicted"/>
<dbReference type="EMBL" id="FNEK01000005">
    <property type="protein sequence ID" value="SDI65972.1"/>
    <property type="molecule type" value="Genomic_DNA"/>
</dbReference>
<evidence type="ECO:0000313" key="1">
    <source>
        <dbReference type="EMBL" id="SDI65972.1"/>
    </source>
</evidence>
<dbReference type="AlphaFoldDB" id="A0A1G8MDH0"/>
<gene>
    <name evidence="1" type="ORF">SAMN04488026_100591</name>
</gene>
<reference evidence="1 2" key="1">
    <citation type="submission" date="2016-10" db="EMBL/GenBank/DDBJ databases">
        <authorList>
            <person name="de Groot N.N."/>
        </authorList>
    </citation>
    <scope>NUCLEOTIDE SEQUENCE [LARGE SCALE GENOMIC DNA]</scope>
    <source>
        <strain evidence="1 2">DSM 25294</strain>
    </source>
</reference>
<dbReference type="RefSeq" id="WP_093150155.1">
    <property type="nucleotide sequence ID" value="NZ_FNEK01000005.1"/>
</dbReference>
<accession>A0A1G8MDH0</accession>
<organism evidence="1 2">
    <name type="scientific">Aliiruegeria lutimaris</name>
    <dbReference type="NCBI Taxonomy" id="571298"/>
    <lineage>
        <taxon>Bacteria</taxon>
        <taxon>Pseudomonadati</taxon>
        <taxon>Pseudomonadota</taxon>
        <taxon>Alphaproteobacteria</taxon>
        <taxon>Rhodobacterales</taxon>
        <taxon>Roseobacteraceae</taxon>
        <taxon>Aliiruegeria</taxon>
    </lineage>
</organism>
<dbReference type="STRING" id="571298.SAMN04488026_100591"/>
<sequence length="119" mass="13298">MIKITQTRGQWTAKVSGMGTLPVLNAKDMQDNQLVQSWRTIGEKDTALAQKQFDAVVQQLTAGNPERRIRAVVADAADIASGAARQLFEFKLANMKVRRFRNGTACYDYQLTNARELPL</sequence>